<feature type="domain" description="Coenzyme F420 hydrogenase/dehydrogenase beta subunit C-terminal" evidence="6">
    <location>
        <begin position="809"/>
        <end position="977"/>
    </location>
</feature>
<evidence type="ECO:0000313" key="8">
    <source>
        <dbReference type="EMBL" id="GLC62854.1"/>
    </source>
</evidence>
<accession>A0A9W6C367</accession>
<dbReference type="InterPro" id="IPR036291">
    <property type="entry name" value="NAD(P)-bd_dom_sf"/>
</dbReference>
<proteinExistence type="inferred from homology"/>
<protein>
    <recommendedName>
        <fullName evidence="10">Oxidoreductase</fullName>
    </recommendedName>
</protein>
<dbReference type="InterPro" id="IPR007345">
    <property type="entry name" value="Polysacch_pyruvyl_Trfase"/>
</dbReference>
<feature type="domain" description="Gfo/Idh/MocA-like oxidoreductase N-terminal" evidence="3">
    <location>
        <begin position="7"/>
        <end position="103"/>
    </location>
</feature>
<evidence type="ECO:0008006" key="10">
    <source>
        <dbReference type="Google" id="ProtNLM"/>
    </source>
</evidence>
<reference evidence="8 9" key="1">
    <citation type="journal article" date="2023" name="Commun. Biol.">
        <title>Reorganization of the ancestral sex-determining regions during the evolution of trioecy in Pleodorina starrii.</title>
        <authorList>
            <person name="Takahashi K."/>
            <person name="Suzuki S."/>
            <person name="Kawai-Toyooka H."/>
            <person name="Yamamoto K."/>
            <person name="Hamaji T."/>
            <person name="Ootsuki R."/>
            <person name="Yamaguchi H."/>
            <person name="Kawachi M."/>
            <person name="Higashiyama T."/>
            <person name="Nozaki H."/>
        </authorList>
    </citation>
    <scope>NUCLEOTIDE SEQUENCE [LARGE SCALE GENOMIC DNA]</scope>
    <source>
        <strain evidence="8 9">NIES-4479</strain>
    </source>
</reference>
<dbReference type="Proteomes" id="UP001165080">
    <property type="component" value="Unassembled WGS sequence"/>
</dbReference>
<evidence type="ECO:0000259" key="6">
    <source>
        <dbReference type="Pfam" id="PF04432"/>
    </source>
</evidence>
<gene>
    <name evidence="8" type="primary">PLESTB004019</name>
    <name evidence="8" type="ORF">PLESTB_001951500</name>
</gene>
<feature type="domain" description="Polysaccharide pyruvyl transferase" evidence="4">
    <location>
        <begin position="311"/>
        <end position="576"/>
    </location>
</feature>
<dbReference type="AlphaFoldDB" id="A0A9W6C367"/>
<dbReference type="Pfam" id="PF04422">
    <property type="entry name" value="FrhB_FdhB_N"/>
    <property type="match status" value="1"/>
</dbReference>
<dbReference type="InterPro" id="IPR007525">
    <property type="entry name" value="FrhB_FdhB_C"/>
</dbReference>
<dbReference type="InterPro" id="IPR000683">
    <property type="entry name" value="Gfo/Idh/MocA-like_OxRdtase_N"/>
</dbReference>
<organism evidence="8 9">
    <name type="scientific">Pleodorina starrii</name>
    <dbReference type="NCBI Taxonomy" id="330485"/>
    <lineage>
        <taxon>Eukaryota</taxon>
        <taxon>Viridiplantae</taxon>
        <taxon>Chlorophyta</taxon>
        <taxon>core chlorophytes</taxon>
        <taxon>Chlorophyceae</taxon>
        <taxon>CS clade</taxon>
        <taxon>Chlamydomonadales</taxon>
        <taxon>Volvocaceae</taxon>
        <taxon>Pleodorina</taxon>
    </lineage>
</organism>
<dbReference type="GO" id="GO:0016491">
    <property type="term" value="F:oxidoreductase activity"/>
    <property type="evidence" value="ECO:0007669"/>
    <property type="project" value="UniProtKB-KW"/>
</dbReference>
<dbReference type="PANTHER" id="PTHR43818">
    <property type="entry name" value="BCDNA.GH03377"/>
    <property type="match status" value="1"/>
</dbReference>
<evidence type="ECO:0000259" key="5">
    <source>
        <dbReference type="Pfam" id="PF04422"/>
    </source>
</evidence>
<dbReference type="EMBL" id="BRXU01000073">
    <property type="protein sequence ID" value="GLC62854.1"/>
    <property type="molecule type" value="Genomic_DNA"/>
</dbReference>
<dbReference type="Pfam" id="PF04230">
    <property type="entry name" value="PS_pyruv_trans"/>
    <property type="match status" value="1"/>
</dbReference>
<dbReference type="PANTHER" id="PTHR43818:SF11">
    <property type="entry name" value="BCDNA.GH03377"/>
    <property type="match status" value="1"/>
</dbReference>
<dbReference type="InterPro" id="IPR007516">
    <property type="entry name" value="Co_F420_Hydgase/DH_bsu_N"/>
</dbReference>
<feature type="domain" description="Coenzyme F420 hydrogenase/dehydrogenase beta subunit N-terminal" evidence="5">
    <location>
        <begin position="725"/>
        <end position="800"/>
    </location>
</feature>
<keyword evidence="2" id="KW-0560">Oxidoreductase</keyword>
<sequence>MAALAASGLAEIVAVAEPDDACAAEALALAPDARRADGLDALLAADIDAVVIATPSAAHADQSIAALNAGKAVFCQKPLGRTGPEVAEVVAAARRADRLLGVDLSYRHTAAMAAIRPLLDAGSLGHVFGVDVTFHNAWGPDKPWFYDPQLSGGGCVVDLGVHLIDLALWSLGWPEVAGVESRLYAKGAPLADPARQVEDYATATLDLAGGTVVRLACSWGLQAGREAVIAAEFFGTEGGASLRNVNGSFYDLRAERHHHIRAEPLAGPPDDWGGRAAVDWLARLASGARFDDDARHLVTVARAIDRIYGYWQARCLVEAISARGHKAVLLDHQSRDVTSREWHYAFQPLTPDRSSRADVAQYGRKLRKFVQAFEALPLSAPFDLDDPAAMPPVDLAVIGSDEVLNLSHPWYGGKPIFWGEGLAAPRVVTYAASFGNYAADFIEPQWAERLRALDAVSVRDANSFGLVAGVLGREPAMVLDPVLLNPPKVQPAEESPYVLVYGHHIPDWFADRVQAAARARGLRMVSVGYRNDWADEQRLDAGPQDFAALMAGARAVATTYFHGCCFALLNGKPLACAPSDYRWTKVRDLTALLGAERHLTFEDRDPADIAALLAEPVSDAIHARIAALRAQSAAWLDAALAGRIVASDLCIGCGVCASGGEAGMAWDAYGQLKPYGPATRRQTEAFAALCPFSPFAANEDQIAAARFPDAPQHDARLGRHISCHVGAVAEPPFRQRGSSGGMVTWVAAELMRQGQIDGVLHVHPGAPGQPFFGYRISRSEQELLAGARSRYHPIHLAEVLREVRAMPGRYAVVGIPCFIKAVHLARAQDPVLADRITHMLGLFCGHMKSARFVDSFAWQLGADPARVRAVEYRLKDANRPANWYTAHLTLEDGDTVQKDWFHLADGDWGAGYFQNPACNFCDDVVAETADVSFGDAWVEPYSQDGRGTNVVVVRAPLIQRLIDEARAEGRLALDQVDADFVAETQAAGFRQRREGLAYRLTWAKRGIRPVKRVAPQAAGIGWRRKLVYRTRAAISRGSHRMARLAAITGRPQIYVGWARRAYALYEALTYHRGRLAPILDRIERITKPRGGGRGS</sequence>
<dbReference type="InterPro" id="IPR055170">
    <property type="entry name" value="GFO_IDH_MocA-like_dom"/>
</dbReference>
<evidence type="ECO:0000313" key="9">
    <source>
        <dbReference type="Proteomes" id="UP001165080"/>
    </source>
</evidence>
<comment type="caution">
    <text evidence="8">The sequence shown here is derived from an EMBL/GenBank/DDBJ whole genome shotgun (WGS) entry which is preliminary data.</text>
</comment>
<evidence type="ECO:0000256" key="1">
    <source>
        <dbReference type="ARBA" id="ARBA00010928"/>
    </source>
</evidence>
<dbReference type="SUPFAM" id="SSF55347">
    <property type="entry name" value="Glyceraldehyde-3-phosphate dehydrogenase-like, C-terminal domain"/>
    <property type="match status" value="1"/>
</dbReference>
<dbReference type="Pfam" id="PF01408">
    <property type="entry name" value="GFO_IDH_MocA"/>
    <property type="match status" value="1"/>
</dbReference>
<dbReference type="Pfam" id="PF04432">
    <property type="entry name" value="FrhB_FdhB_C"/>
    <property type="match status" value="1"/>
</dbReference>
<keyword evidence="9" id="KW-1185">Reference proteome</keyword>
<dbReference type="Gene3D" id="3.40.50.720">
    <property type="entry name" value="NAD(P)-binding Rossmann-like Domain"/>
    <property type="match status" value="1"/>
</dbReference>
<feature type="domain" description="GFO/IDH/MocA-like oxidoreductase" evidence="7">
    <location>
        <begin position="113"/>
        <end position="240"/>
    </location>
</feature>
<name>A0A9W6C367_9CHLO</name>
<dbReference type="Gene3D" id="3.30.360.10">
    <property type="entry name" value="Dihydrodipicolinate Reductase, domain 2"/>
    <property type="match status" value="1"/>
</dbReference>
<comment type="similarity">
    <text evidence="1">Belongs to the Gfo/Idh/MocA family.</text>
</comment>
<evidence type="ECO:0000259" key="3">
    <source>
        <dbReference type="Pfam" id="PF01408"/>
    </source>
</evidence>
<dbReference type="Pfam" id="PF22725">
    <property type="entry name" value="GFO_IDH_MocA_C3"/>
    <property type="match status" value="1"/>
</dbReference>
<evidence type="ECO:0000259" key="7">
    <source>
        <dbReference type="Pfam" id="PF22725"/>
    </source>
</evidence>
<dbReference type="SUPFAM" id="SSF51735">
    <property type="entry name" value="NAD(P)-binding Rossmann-fold domains"/>
    <property type="match status" value="1"/>
</dbReference>
<evidence type="ECO:0000259" key="4">
    <source>
        <dbReference type="Pfam" id="PF04230"/>
    </source>
</evidence>
<dbReference type="GO" id="GO:0000166">
    <property type="term" value="F:nucleotide binding"/>
    <property type="evidence" value="ECO:0007669"/>
    <property type="project" value="InterPro"/>
</dbReference>
<evidence type="ECO:0000256" key="2">
    <source>
        <dbReference type="ARBA" id="ARBA00023002"/>
    </source>
</evidence>
<dbReference type="InterPro" id="IPR050463">
    <property type="entry name" value="Gfo/Idh/MocA_oxidrdct_glycsds"/>
</dbReference>